<dbReference type="SMART" id="SM01117">
    <property type="entry name" value="Cyt-b5"/>
    <property type="match status" value="1"/>
</dbReference>
<sequence>MLRSILHRSFKRNAKLYRNISTSTKGTDTMFISWKRNSYVKVAVSSTLVLAFAGASFTVISNNSNNIENDAGFASRRTFPVVEVQKHNHSEDCWIAINGEVFNVTNFLQVHPGGKERLMKYAGKDASIEFGQMHSKEVLAKMSNFIEHMGSLEGEFEEELTPEMLQIRENLQNKPPIQAIFNLTDFEFVAKHILPQTTYIYFCTGASDEFSMRHNHYAYGRVFFRPKVLQEIGPPDLSTTFLGDEVQMPLYITAFAGSKFAHPLGERILQRAAYDNGIMQMIPKLLSYPLEEFFEEVPDDQKHWFQLHFDSQEELDNVEKTIKRMEATGNMRGLFVNVDLADLGNRERDSKKRVEDQDAADQLSVIANNGRVKYPRRFCWKEIKRIQEATDVPICLKGVQRGEDVVLAAQNGIKACILSNHGGRQLDFSRPPLEVLVEARRMLKEKGLENNIELYVDGGLRRGSDIVKALCLGAKGVGMGRPFLYAMSGYGEEGVNKLFEILRVEMVNNMKLLGVDKISDLNEDLVDASNLSIRHYGVTDGLYDQAYERLLYPEYKNLKQLGK</sequence>
<evidence type="ECO:0000256" key="2">
    <source>
        <dbReference type="ARBA" id="ARBA00022617"/>
    </source>
</evidence>
<dbReference type="InterPro" id="IPR037396">
    <property type="entry name" value="FMN_HAD"/>
</dbReference>
<keyword evidence="5" id="KW-0408">Iron</keyword>
<dbReference type="GO" id="GO:0020037">
    <property type="term" value="F:heme binding"/>
    <property type="evidence" value="ECO:0007669"/>
    <property type="project" value="InterPro"/>
</dbReference>
<dbReference type="PROSITE" id="PS00557">
    <property type="entry name" value="FMN_HYDROXY_ACID_DH_1"/>
    <property type="match status" value="1"/>
</dbReference>
<evidence type="ECO:0000313" key="9">
    <source>
        <dbReference type="Proteomes" id="UP000038830"/>
    </source>
</evidence>
<dbReference type="GO" id="GO:0046872">
    <property type="term" value="F:metal ion binding"/>
    <property type="evidence" value="ECO:0007669"/>
    <property type="project" value="UniProtKB-KW"/>
</dbReference>
<keyword evidence="2" id="KW-0349">Heme</keyword>
<dbReference type="Gene3D" id="3.20.20.70">
    <property type="entry name" value="Aldolase class I"/>
    <property type="match status" value="1"/>
</dbReference>
<dbReference type="EMBL" id="CDQK01000002">
    <property type="protein sequence ID" value="CEP21920.1"/>
    <property type="molecule type" value="Genomic_DNA"/>
</dbReference>
<dbReference type="InterPro" id="IPR001199">
    <property type="entry name" value="Cyt_B5-like_heme/steroid-bd"/>
</dbReference>
<dbReference type="PANTHER" id="PTHR10578">
    <property type="entry name" value="S -2-HYDROXY-ACID OXIDASE-RELATED"/>
    <property type="match status" value="1"/>
</dbReference>
<dbReference type="Pfam" id="PF01070">
    <property type="entry name" value="FMN_dh"/>
    <property type="match status" value="1"/>
</dbReference>
<dbReference type="PROSITE" id="PS50255">
    <property type="entry name" value="CYTOCHROME_B5_2"/>
    <property type="match status" value="1"/>
</dbReference>
<keyword evidence="3" id="KW-0479">Metal-binding</keyword>
<dbReference type="InterPro" id="IPR000262">
    <property type="entry name" value="FMN-dep_DH"/>
</dbReference>
<dbReference type="PROSITE" id="PS51349">
    <property type="entry name" value="FMN_HYDROXY_ACID_DH_2"/>
    <property type="match status" value="1"/>
</dbReference>
<evidence type="ECO:0000256" key="5">
    <source>
        <dbReference type="ARBA" id="ARBA00023004"/>
    </source>
</evidence>
<evidence type="ECO:0000259" key="6">
    <source>
        <dbReference type="PROSITE" id="PS50255"/>
    </source>
</evidence>
<dbReference type="SUPFAM" id="SSF51395">
    <property type="entry name" value="FMN-linked oxidoreductases"/>
    <property type="match status" value="1"/>
</dbReference>
<dbReference type="GO" id="GO:0004460">
    <property type="term" value="F:L-lactate dehydrogenase (cytochrome) activity"/>
    <property type="evidence" value="ECO:0007669"/>
    <property type="project" value="TreeGrafter"/>
</dbReference>
<evidence type="ECO:0000313" key="8">
    <source>
        <dbReference type="EMBL" id="CEP21920.1"/>
    </source>
</evidence>
<name>A0A0H5C1Z5_CYBJN</name>
<dbReference type="AlphaFoldDB" id="A0A0H5C1Z5"/>
<feature type="domain" description="FMN hydroxy acid dehydrogenase" evidence="7">
    <location>
        <begin position="175"/>
        <end position="531"/>
    </location>
</feature>
<evidence type="ECO:0000256" key="4">
    <source>
        <dbReference type="ARBA" id="ARBA00023002"/>
    </source>
</evidence>
<gene>
    <name evidence="8" type="primary">CYB2</name>
    <name evidence="8" type="ORF">BN1211_2140</name>
</gene>
<dbReference type="GO" id="GO:0006089">
    <property type="term" value="P:lactate metabolic process"/>
    <property type="evidence" value="ECO:0007669"/>
    <property type="project" value="TreeGrafter"/>
</dbReference>
<dbReference type="PROSITE" id="PS00191">
    <property type="entry name" value="CYTOCHROME_B5_1"/>
    <property type="match status" value="1"/>
</dbReference>
<dbReference type="Gene3D" id="3.10.120.10">
    <property type="entry name" value="Cytochrome b5-like heme/steroid binding domain"/>
    <property type="match status" value="1"/>
</dbReference>
<reference evidence="9" key="1">
    <citation type="journal article" date="2015" name="J. Biotechnol.">
        <title>The structure of the Cyberlindnera jadinii genome and its relation to Candida utilis analyzed by the occurrence of single nucleotide polymorphisms.</title>
        <authorList>
            <person name="Rupp O."/>
            <person name="Brinkrolf K."/>
            <person name="Buerth C."/>
            <person name="Kunigo M."/>
            <person name="Schneider J."/>
            <person name="Jaenicke S."/>
            <person name="Goesmann A."/>
            <person name="Puehler A."/>
            <person name="Jaeger K.-E."/>
            <person name="Ernst J.F."/>
        </authorList>
    </citation>
    <scope>NUCLEOTIDE SEQUENCE [LARGE SCALE GENOMIC DNA]</scope>
    <source>
        <strain evidence="9">ATCC 18201 / CBS 1600 / BCRC 20928 / JCM 3617 / NBRC 0987 / NRRL Y-1542</strain>
    </source>
</reference>
<dbReference type="InterPro" id="IPR018506">
    <property type="entry name" value="Cyt_B5_heme-BS"/>
</dbReference>
<dbReference type="Pfam" id="PF00173">
    <property type="entry name" value="Cyt-b5"/>
    <property type="match status" value="1"/>
</dbReference>
<proteinExistence type="predicted"/>
<evidence type="ECO:0000259" key="7">
    <source>
        <dbReference type="PROSITE" id="PS51349"/>
    </source>
</evidence>
<dbReference type="Proteomes" id="UP000038830">
    <property type="component" value="Unassembled WGS sequence"/>
</dbReference>
<keyword evidence="4" id="KW-0560">Oxidoreductase</keyword>
<accession>A0A0H5C1Z5</accession>
<dbReference type="InterPro" id="IPR036400">
    <property type="entry name" value="Cyt_B5-like_heme/steroid_sf"/>
</dbReference>
<comment type="cofactor">
    <cofactor evidence="1">
        <name>FMN</name>
        <dbReference type="ChEBI" id="CHEBI:58210"/>
    </cofactor>
</comment>
<evidence type="ECO:0000256" key="3">
    <source>
        <dbReference type="ARBA" id="ARBA00022723"/>
    </source>
</evidence>
<dbReference type="InterPro" id="IPR008259">
    <property type="entry name" value="FMN_hydac_DH_AS"/>
</dbReference>
<dbReference type="InterPro" id="IPR013785">
    <property type="entry name" value="Aldolase_TIM"/>
</dbReference>
<protein>
    <submittedName>
        <fullName evidence="8">CYB2 protein</fullName>
    </submittedName>
</protein>
<feature type="domain" description="Cytochrome b5 heme-binding" evidence="6">
    <location>
        <begin position="76"/>
        <end position="153"/>
    </location>
</feature>
<dbReference type="PANTHER" id="PTHR10578:SF148">
    <property type="entry name" value="L-LACTATE DEHYDROGENASE (CYTOCHROME)"/>
    <property type="match status" value="1"/>
</dbReference>
<organism evidence="8 9">
    <name type="scientific">Cyberlindnera jadinii (strain ATCC 18201 / CBS 1600 / BCRC 20928 / JCM 3617 / NBRC 0987 / NRRL Y-1542)</name>
    <name type="common">Torula yeast</name>
    <name type="synonym">Candida utilis</name>
    <dbReference type="NCBI Taxonomy" id="983966"/>
    <lineage>
        <taxon>Eukaryota</taxon>
        <taxon>Fungi</taxon>
        <taxon>Dikarya</taxon>
        <taxon>Ascomycota</taxon>
        <taxon>Saccharomycotina</taxon>
        <taxon>Saccharomycetes</taxon>
        <taxon>Phaffomycetales</taxon>
        <taxon>Phaffomycetaceae</taxon>
        <taxon>Cyberlindnera</taxon>
    </lineage>
</organism>
<evidence type="ECO:0000256" key="1">
    <source>
        <dbReference type="ARBA" id="ARBA00001917"/>
    </source>
</evidence>
<dbReference type="SUPFAM" id="SSF55856">
    <property type="entry name" value="Cytochrome b5-like heme/steroid binding domain"/>
    <property type="match status" value="1"/>
</dbReference>